<evidence type="ECO:0000313" key="2">
    <source>
        <dbReference type="EMBL" id="BAC06917.1"/>
    </source>
</evidence>
<reference evidence="4" key="4">
    <citation type="journal article" date="2008" name="Nucleic Acids Res.">
        <title>The rice annotation project database (RAP-DB): 2008 update.</title>
        <authorList>
            <consortium name="The rice annotation project (RAP)"/>
        </authorList>
    </citation>
    <scope>GENOME REANNOTATION</scope>
    <source>
        <strain evidence="4">cv. Nipponbare</strain>
    </source>
</reference>
<evidence type="ECO:0000313" key="3">
    <source>
        <dbReference type="EMBL" id="BAD31198.1"/>
    </source>
</evidence>
<proteinExistence type="predicted"/>
<dbReference type="AlphaFoldDB" id="Q8LIR9"/>
<feature type="region of interest" description="Disordered" evidence="1">
    <location>
        <begin position="30"/>
        <end position="73"/>
    </location>
</feature>
<evidence type="ECO:0000313" key="4">
    <source>
        <dbReference type="Proteomes" id="UP000000763"/>
    </source>
</evidence>
<reference evidence="4" key="3">
    <citation type="journal article" date="2005" name="Nature">
        <title>The map-based sequence of the rice genome.</title>
        <authorList>
            <consortium name="International rice genome sequencing project (IRGSP)"/>
            <person name="Matsumoto T."/>
            <person name="Wu J."/>
            <person name="Kanamori H."/>
            <person name="Katayose Y."/>
            <person name="Fujisawa M."/>
            <person name="Namiki N."/>
            <person name="Mizuno H."/>
            <person name="Yamamoto K."/>
            <person name="Antonio B.A."/>
            <person name="Baba T."/>
            <person name="Sakata K."/>
            <person name="Nagamura Y."/>
            <person name="Aoki H."/>
            <person name="Arikawa K."/>
            <person name="Arita K."/>
            <person name="Bito T."/>
            <person name="Chiden Y."/>
            <person name="Fujitsuka N."/>
            <person name="Fukunaka R."/>
            <person name="Hamada M."/>
            <person name="Harada C."/>
            <person name="Hayashi A."/>
            <person name="Hijishita S."/>
            <person name="Honda M."/>
            <person name="Hosokawa S."/>
            <person name="Ichikawa Y."/>
            <person name="Idonuma A."/>
            <person name="Iijima M."/>
            <person name="Ikeda M."/>
            <person name="Ikeno M."/>
            <person name="Ito K."/>
            <person name="Ito S."/>
            <person name="Ito T."/>
            <person name="Ito Y."/>
            <person name="Ito Y."/>
            <person name="Iwabuchi A."/>
            <person name="Kamiya K."/>
            <person name="Karasawa W."/>
            <person name="Kurita K."/>
            <person name="Katagiri S."/>
            <person name="Kikuta A."/>
            <person name="Kobayashi H."/>
            <person name="Kobayashi N."/>
            <person name="Machita K."/>
            <person name="Maehara T."/>
            <person name="Masukawa M."/>
            <person name="Mizubayashi T."/>
            <person name="Mukai Y."/>
            <person name="Nagasaki H."/>
            <person name="Nagata Y."/>
            <person name="Naito S."/>
            <person name="Nakashima M."/>
            <person name="Nakama Y."/>
            <person name="Nakamichi Y."/>
            <person name="Nakamura M."/>
            <person name="Meguro A."/>
            <person name="Negishi M."/>
            <person name="Ohta I."/>
            <person name="Ohta T."/>
            <person name="Okamoto M."/>
            <person name="Ono N."/>
            <person name="Saji S."/>
            <person name="Sakaguchi M."/>
            <person name="Sakai K."/>
            <person name="Shibata M."/>
            <person name="Shimokawa T."/>
            <person name="Song J."/>
            <person name="Takazaki Y."/>
            <person name="Terasawa K."/>
            <person name="Tsugane M."/>
            <person name="Tsuji K."/>
            <person name="Ueda S."/>
            <person name="Waki K."/>
            <person name="Yamagata H."/>
            <person name="Yamamoto M."/>
            <person name="Yamamoto S."/>
            <person name="Yamane H."/>
            <person name="Yoshiki S."/>
            <person name="Yoshihara R."/>
            <person name="Yukawa K."/>
            <person name="Zhong H."/>
            <person name="Yano M."/>
            <person name="Yuan Q."/>
            <person name="Ouyang S."/>
            <person name="Liu J."/>
            <person name="Jones K.M."/>
            <person name="Gansberger K."/>
            <person name="Moffat K."/>
            <person name="Hill J."/>
            <person name="Bera J."/>
            <person name="Fadrosh D."/>
            <person name="Jin S."/>
            <person name="Johri S."/>
            <person name="Kim M."/>
            <person name="Overton L."/>
            <person name="Reardon M."/>
            <person name="Tsitrin T."/>
            <person name="Vuong H."/>
            <person name="Weaver B."/>
            <person name="Ciecko A."/>
            <person name="Tallon L."/>
            <person name="Jackson J."/>
            <person name="Pai G."/>
            <person name="Aken S.V."/>
            <person name="Utterback T."/>
            <person name="Reidmuller S."/>
            <person name="Feldblyum T."/>
            <person name="Hsiao J."/>
            <person name="Zismann V."/>
            <person name="Iobst S."/>
            <person name="de Vazeille A.R."/>
            <person name="Buell C.R."/>
            <person name="Ying K."/>
            <person name="Li Y."/>
            <person name="Lu T."/>
            <person name="Huang Y."/>
            <person name="Zhao Q."/>
            <person name="Feng Q."/>
            <person name="Zhang L."/>
            <person name="Zhu J."/>
            <person name="Weng Q."/>
            <person name="Mu J."/>
            <person name="Lu Y."/>
            <person name="Fan D."/>
            <person name="Liu Y."/>
            <person name="Guan J."/>
            <person name="Zhang Y."/>
            <person name="Yu S."/>
            <person name="Liu X."/>
            <person name="Zhang Y."/>
            <person name="Hong G."/>
            <person name="Han B."/>
            <person name="Choisne N."/>
            <person name="Demange N."/>
            <person name="Orjeda G."/>
            <person name="Samain S."/>
            <person name="Cattolico L."/>
            <person name="Pelletier E."/>
            <person name="Couloux A."/>
            <person name="Segurens B."/>
            <person name="Wincker P."/>
            <person name="D'Hont A."/>
            <person name="Scarpelli C."/>
            <person name="Weissenbach J."/>
            <person name="Salanoubat M."/>
            <person name="Quetier F."/>
            <person name="Yu Y."/>
            <person name="Kim H.R."/>
            <person name="Rambo T."/>
            <person name="Currie J."/>
            <person name="Collura K."/>
            <person name="Luo M."/>
            <person name="Yang T."/>
            <person name="Ammiraju J.S.S."/>
            <person name="Engler F."/>
            <person name="Soderlund C."/>
            <person name="Wing R.A."/>
            <person name="Palmer L.E."/>
            <person name="de la Bastide M."/>
            <person name="Spiegel L."/>
            <person name="Nascimento L."/>
            <person name="Zutavern T."/>
            <person name="O'Shaughnessy A."/>
            <person name="Dike S."/>
            <person name="Dedhia N."/>
            <person name="Preston R."/>
            <person name="Balija V."/>
            <person name="McCombie W.R."/>
            <person name="Chow T."/>
            <person name="Chen H."/>
            <person name="Chung M."/>
            <person name="Chen C."/>
            <person name="Shaw J."/>
            <person name="Wu H."/>
            <person name="Hsiao K."/>
            <person name="Chao Y."/>
            <person name="Chu M."/>
            <person name="Cheng C."/>
            <person name="Hour A."/>
            <person name="Lee P."/>
            <person name="Lin S."/>
            <person name="Lin Y."/>
            <person name="Liou J."/>
            <person name="Liu S."/>
            <person name="Hsing Y."/>
            <person name="Raghuvanshi S."/>
            <person name="Mohanty A."/>
            <person name="Bharti A.K."/>
            <person name="Gaur A."/>
            <person name="Gupta V."/>
            <person name="Kumar D."/>
            <person name="Ravi V."/>
            <person name="Vij S."/>
            <person name="Kapur A."/>
            <person name="Khurana P."/>
            <person name="Khurana P."/>
            <person name="Khurana J.P."/>
            <person name="Tyagi A.K."/>
            <person name="Gaikwad K."/>
            <person name="Singh A."/>
            <person name="Dalal V."/>
            <person name="Srivastava S."/>
            <person name="Dixit A."/>
            <person name="Pal A.K."/>
            <person name="Ghazi I.A."/>
            <person name="Yadav M."/>
            <person name="Pandit A."/>
            <person name="Bhargava A."/>
            <person name="Sureshbabu K."/>
            <person name="Batra K."/>
            <person name="Sharma T.R."/>
            <person name="Mohapatra T."/>
            <person name="Singh N.K."/>
            <person name="Messing J."/>
            <person name="Nelson A.B."/>
            <person name="Fuks G."/>
            <person name="Kavchok S."/>
            <person name="Keizer G."/>
            <person name="Linton E."/>
            <person name="Llaca V."/>
            <person name="Song R."/>
            <person name="Tanyolac B."/>
            <person name="Young S."/>
            <person name="Ho-Il K."/>
            <person name="Hahn J.H."/>
            <person name="Sangsakoo G."/>
            <person name="Vanavichit A."/>
            <person name="de Mattos Luiz.A.T."/>
            <person name="Zimmer P.D."/>
            <person name="Malone G."/>
            <person name="Dellagostin O."/>
            <person name="de Oliveira A.C."/>
            <person name="Bevan M."/>
            <person name="Bancroft I."/>
            <person name="Minx P."/>
            <person name="Cordum H."/>
            <person name="Wilson R."/>
            <person name="Cheng Z."/>
            <person name="Jin W."/>
            <person name="Jiang J."/>
            <person name="Leong S.A."/>
            <person name="Iwama H."/>
            <person name="Gojobori T."/>
            <person name="Itoh T."/>
            <person name="Niimura Y."/>
            <person name="Fujii Y."/>
            <person name="Habara T."/>
            <person name="Sakai H."/>
            <person name="Sato Y."/>
            <person name="Wilson G."/>
            <person name="Kumar K."/>
            <person name="McCouch S."/>
            <person name="Juretic N."/>
            <person name="Hoen D."/>
            <person name="Wright S."/>
            <person name="Bruskiewich R."/>
            <person name="Bureau T."/>
            <person name="Miyao A."/>
            <person name="Hirochika H."/>
            <person name="Nishikawa T."/>
            <person name="Kadowaki K."/>
            <person name="Sugiura M."/>
            <person name="Burr B."/>
            <person name="Sasaki T."/>
        </authorList>
    </citation>
    <scope>NUCLEOTIDE SEQUENCE [LARGE SCALE GENOMIC DNA]</scope>
    <source>
        <strain evidence="4">cv. Nipponbare</strain>
    </source>
</reference>
<dbReference type="EMBL" id="AP003740">
    <property type="protein sequence ID" value="BAC06917.1"/>
    <property type="molecule type" value="Genomic_DNA"/>
</dbReference>
<dbReference type="Proteomes" id="UP000000763">
    <property type="component" value="Chromosome 7"/>
</dbReference>
<dbReference type="EMBL" id="AP005197">
    <property type="protein sequence ID" value="BAD31198.1"/>
    <property type="molecule type" value="Genomic_DNA"/>
</dbReference>
<accession>Q8LIR9</accession>
<protein>
    <submittedName>
        <fullName evidence="2">Uncharacterized protein</fullName>
    </submittedName>
</protein>
<reference evidence="3" key="2">
    <citation type="submission" date="2002-05" db="EMBL/GenBank/DDBJ databases">
        <title>Oryza sativa nipponbare(GA3) genomic DNA, chromosome 7, PAC clone:P0592C06.</title>
        <authorList>
            <person name="Sasaki T."/>
            <person name="Matsumoto T."/>
            <person name="Katayose Y."/>
        </authorList>
    </citation>
    <scope>NUCLEOTIDE SEQUENCE</scope>
</reference>
<reference evidence="2" key="1">
    <citation type="submission" date="2001-06" db="EMBL/GenBank/DDBJ databases">
        <title>Oryza sativa nipponbare(GA3) genomic DNA, chromosome 7, BAC clone:OJ1118_B03.</title>
        <authorList>
            <person name="Sasaki T."/>
            <person name="Matsumoto T."/>
            <person name="Yamamoto K."/>
        </authorList>
    </citation>
    <scope>NUCLEOTIDE SEQUENCE</scope>
</reference>
<feature type="compositionally biased region" description="Basic and acidic residues" evidence="1">
    <location>
        <begin position="47"/>
        <end position="56"/>
    </location>
</feature>
<evidence type="ECO:0000256" key="1">
    <source>
        <dbReference type="SAM" id="MobiDB-lite"/>
    </source>
</evidence>
<organism evidence="2 4">
    <name type="scientific">Oryza sativa subsp. japonica</name>
    <name type="common">Rice</name>
    <dbReference type="NCBI Taxonomy" id="39947"/>
    <lineage>
        <taxon>Eukaryota</taxon>
        <taxon>Viridiplantae</taxon>
        <taxon>Streptophyta</taxon>
        <taxon>Embryophyta</taxon>
        <taxon>Tracheophyta</taxon>
        <taxon>Spermatophyta</taxon>
        <taxon>Magnoliopsida</taxon>
        <taxon>Liliopsida</taxon>
        <taxon>Poales</taxon>
        <taxon>Poaceae</taxon>
        <taxon>BOP clade</taxon>
        <taxon>Oryzoideae</taxon>
        <taxon>Oryzeae</taxon>
        <taxon>Oryzinae</taxon>
        <taxon>Oryza</taxon>
        <taxon>Oryza sativa</taxon>
    </lineage>
</organism>
<name>Q8LIR9_ORYSJ</name>
<sequence length="108" mass="11630">MDAGSASCRRSLLGPCAACVRPRRAWPRLTRAGRQEGEEAALAGHRMGREEGEERAGMGGGGGGEGDGSEERRGRLLRRLRPVVAERIGNKDYILCVILVTVGNTNRE</sequence>
<feature type="compositionally biased region" description="Gly residues" evidence="1">
    <location>
        <begin position="57"/>
        <end position="66"/>
    </location>
</feature>
<gene>
    <name evidence="2" type="primary">OJ1118_B03.106</name>
    <name evidence="3" type="synonym">P0592C06.139</name>
</gene>